<keyword evidence="1" id="KW-0472">Membrane</keyword>
<reference evidence="2" key="1">
    <citation type="submission" date="2023-03" db="EMBL/GenBank/DDBJ databases">
        <title>Massive genome expansion in bonnet fungi (Mycena s.s.) driven by repeated elements and novel gene families across ecological guilds.</title>
        <authorList>
            <consortium name="Lawrence Berkeley National Laboratory"/>
            <person name="Harder C.B."/>
            <person name="Miyauchi S."/>
            <person name="Viragh M."/>
            <person name="Kuo A."/>
            <person name="Thoen E."/>
            <person name="Andreopoulos B."/>
            <person name="Lu D."/>
            <person name="Skrede I."/>
            <person name="Drula E."/>
            <person name="Henrissat B."/>
            <person name="Morin E."/>
            <person name="Kohler A."/>
            <person name="Barry K."/>
            <person name="LaButti K."/>
            <person name="Morin E."/>
            <person name="Salamov A."/>
            <person name="Lipzen A."/>
            <person name="Mereny Z."/>
            <person name="Hegedus B."/>
            <person name="Baldrian P."/>
            <person name="Stursova M."/>
            <person name="Weitz H."/>
            <person name="Taylor A."/>
            <person name="Grigoriev I.V."/>
            <person name="Nagy L.G."/>
            <person name="Martin F."/>
            <person name="Kauserud H."/>
        </authorList>
    </citation>
    <scope>NUCLEOTIDE SEQUENCE</scope>
    <source>
        <strain evidence="2">CBHHK067</strain>
    </source>
</reference>
<proteinExistence type="predicted"/>
<dbReference type="EMBL" id="JARKIE010000180">
    <property type="protein sequence ID" value="KAJ7670424.1"/>
    <property type="molecule type" value="Genomic_DNA"/>
</dbReference>
<keyword evidence="3" id="KW-1185">Reference proteome</keyword>
<evidence type="ECO:0000256" key="1">
    <source>
        <dbReference type="SAM" id="Phobius"/>
    </source>
</evidence>
<protein>
    <submittedName>
        <fullName evidence="2">Uncharacterized protein</fullName>
    </submittedName>
</protein>
<feature type="transmembrane region" description="Helical" evidence="1">
    <location>
        <begin position="44"/>
        <end position="65"/>
    </location>
</feature>
<comment type="caution">
    <text evidence="2">The sequence shown here is derived from an EMBL/GenBank/DDBJ whole genome shotgun (WGS) entry which is preliminary data.</text>
</comment>
<dbReference type="AlphaFoldDB" id="A0AAD7CYP2"/>
<evidence type="ECO:0000313" key="2">
    <source>
        <dbReference type="EMBL" id="KAJ7670424.1"/>
    </source>
</evidence>
<dbReference type="Proteomes" id="UP001221757">
    <property type="component" value="Unassembled WGS sequence"/>
</dbReference>
<sequence>SWEGFIDSLLREWKTQNVVSTLMLSAILTMLQIDAAASDEIARTTALLSLISALMSLLFGSMYIIRFGTMRKMYKTANWADV</sequence>
<accession>A0AAD7CYP2</accession>
<name>A0AAD7CYP2_MYCRO</name>
<keyword evidence="1" id="KW-1133">Transmembrane helix</keyword>
<gene>
    <name evidence="2" type="ORF">B0H17DRAFT_839792</name>
</gene>
<organism evidence="2 3">
    <name type="scientific">Mycena rosella</name>
    <name type="common">Pink bonnet</name>
    <name type="synonym">Agaricus rosellus</name>
    <dbReference type="NCBI Taxonomy" id="1033263"/>
    <lineage>
        <taxon>Eukaryota</taxon>
        <taxon>Fungi</taxon>
        <taxon>Dikarya</taxon>
        <taxon>Basidiomycota</taxon>
        <taxon>Agaricomycotina</taxon>
        <taxon>Agaricomycetes</taxon>
        <taxon>Agaricomycetidae</taxon>
        <taxon>Agaricales</taxon>
        <taxon>Marasmiineae</taxon>
        <taxon>Mycenaceae</taxon>
        <taxon>Mycena</taxon>
    </lineage>
</organism>
<feature type="non-terminal residue" evidence="2">
    <location>
        <position position="1"/>
    </location>
</feature>
<evidence type="ECO:0000313" key="3">
    <source>
        <dbReference type="Proteomes" id="UP001221757"/>
    </source>
</evidence>
<keyword evidence="1" id="KW-0812">Transmembrane</keyword>
<feature type="non-terminal residue" evidence="2">
    <location>
        <position position="82"/>
    </location>
</feature>